<gene>
    <name evidence="1" type="ORF">FOMPIDRAFT_1135081</name>
</gene>
<dbReference type="EMBL" id="KE504248">
    <property type="protein sequence ID" value="EPS94001.1"/>
    <property type="molecule type" value="Genomic_DNA"/>
</dbReference>
<proteinExistence type="predicted"/>
<evidence type="ECO:0008006" key="3">
    <source>
        <dbReference type="Google" id="ProtNLM"/>
    </source>
</evidence>
<reference evidence="1 2" key="1">
    <citation type="journal article" date="2012" name="Science">
        <title>The Paleozoic origin of enzymatic lignin decomposition reconstructed from 31 fungal genomes.</title>
        <authorList>
            <person name="Floudas D."/>
            <person name="Binder M."/>
            <person name="Riley R."/>
            <person name="Barry K."/>
            <person name="Blanchette R.A."/>
            <person name="Henrissat B."/>
            <person name="Martinez A.T."/>
            <person name="Otillar R."/>
            <person name="Spatafora J.W."/>
            <person name="Yadav J.S."/>
            <person name="Aerts A."/>
            <person name="Benoit I."/>
            <person name="Boyd A."/>
            <person name="Carlson A."/>
            <person name="Copeland A."/>
            <person name="Coutinho P.M."/>
            <person name="de Vries R.P."/>
            <person name="Ferreira P."/>
            <person name="Findley K."/>
            <person name="Foster B."/>
            <person name="Gaskell J."/>
            <person name="Glotzer D."/>
            <person name="Gorecki P."/>
            <person name="Heitman J."/>
            <person name="Hesse C."/>
            <person name="Hori C."/>
            <person name="Igarashi K."/>
            <person name="Jurgens J.A."/>
            <person name="Kallen N."/>
            <person name="Kersten P."/>
            <person name="Kohler A."/>
            <person name="Kuees U."/>
            <person name="Kumar T.K.A."/>
            <person name="Kuo A."/>
            <person name="LaButti K."/>
            <person name="Larrondo L.F."/>
            <person name="Lindquist E."/>
            <person name="Ling A."/>
            <person name="Lombard V."/>
            <person name="Lucas S."/>
            <person name="Lundell T."/>
            <person name="Martin R."/>
            <person name="McLaughlin D.J."/>
            <person name="Morgenstern I."/>
            <person name="Morin E."/>
            <person name="Murat C."/>
            <person name="Nagy L.G."/>
            <person name="Nolan M."/>
            <person name="Ohm R.A."/>
            <person name="Patyshakuliyeva A."/>
            <person name="Rokas A."/>
            <person name="Ruiz-Duenas F.J."/>
            <person name="Sabat G."/>
            <person name="Salamov A."/>
            <person name="Samejima M."/>
            <person name="Schmutz J."/>
            <person name="Slot J.C."/>
            <person name="St John F."/>
            <person name="Stenlid J."/>
            <person name="Sun H."/>
            <person name="Sun S."/>
            <person name="Syed K."/>
            <person name="Tsang A."/>
            <person name="Wiebenga A."/>
            <person name="Young D."/>
            <person name="Pisabarro A."/>
            <person name="Eastwood D.C."/>
            <person name="Martin F."/>
            <person name="Cullen D."/>
            <person name="Grigoriev I.V."/>
            <person name="Hibbett D.S."/>
        </authorList>
    </citation>
    <scope>NUCLEOTIDE SEQUENCE</scope>
    <source>
        <strain evidence="2">FP-58527</strain>
    </source>
</reference>
<accession>S8DK80</accession>
<keyword evidence="2" id="KW-1185">Reference proteome</keyword>
<dbReference type="InParanoid" id="S8DK80"/>
<sequence>RRGDMLRHVQTHSDIREFVCCGVPVEDAPGYVGKNRYHEGREMVGGCRKAFKRKDSFLRHLQASAGTCIRPVYLVSS</sequence>
<dbReference type="Proteomes" id="UP000015241">
    <property type="component" value="Unassembled WGS sequence"/>
</dbReference>
<dbReference type="AlphaFoldDB" id="S8DK80"/>
<name>S8DK80_FOMSC</name>
<evidence type="ECO:0000313" key="1">
    <source>
        <dbReference type="EMBL" id="EPS94001.1"/>
    </source>
</evidence>
<protein>
    <recommendedName>
        <fullName evidence="3">C2H2-type domain-containing protein</fullName>
    </recommendedName>
</protein>
<dbReference type="HOGENOM" id="CLU_2644643_0_0_1"/>
<evidence type="ECO:0000313" key="2">
    <source>
        <dbReference type="Proteomes" id="UP000015241"/>
    </source>
</evidence>
<organism evidence="1 2">
    <name type="scientific">Fomitopsis schrenkii</name>
    <name type="common">Brown rot fungus</name>
    <dbReference type="NCBI Taxonomy" id="2126942"/>
    <lineage>
        <taxon>Eukaryota</taxon>
        <taxon>Fungi</taxon>
        <taxon>Dikarya</taxon>
        <taxon>Basidiomycota</taxon>
        <taxon>Agaricomycotina</taxon>
        <taxon>Agaricomycetes</taxon>
        <taxon>Polyporales</taxon>
        <taxon>Fomitopsis</taxon>
    </lineage>
</organism>
<dbReference type="STRING" id="743788.S8DK80"/>
<dbReference type="OrthoDB" id="8922241at2759"/>
<feature type="non-terminal residue" evidence="1">
    <location>
        <position position="1"/>
    </location>
</feature>